<keyword evidence="4" id="KW-0788">Thiol protease</keyword>
<evidence type="ECO:0000259" key="5">
    <source>
        <dbReference type="PROSITE" id="PS51935"/>
    </source>
</evidence>
<sequence>MTGFIDFDASTLDPGICRCSRCTAPAAPRAPLATLPARHRPRLRLAATGALVAVGGTALALAGTSPAGAEAAPSHAGWDGHRYWFQRNGEWRWTSHYAVYLQNTSRTGGASGAASGSSAAKTVSSGGLHQGWDGHRYWFQRNGQWRWTSHYDIYLRYTSGSGHPVPPKAAPSSLDVALAFAEAQLGKPYVWGGNGPNGYDCSGLVQQAFLRAGLHLPRVAVDQFRAARPITAADLRPGDLLFWSSSSRVTGIHHVAVYLGGGRYIEAPRPGVHVRISILSTGYYPTFFGRVAR</sequence>
<comment type="caution">
    <text evidence="6">The sequence shown here is derived from an EMBL/GenBank/DDBJ whole genome shotgun (WGS) entry which is preliminary data.</text>
</comment>
<name>A0ABV6UFT7_9ACTN</name>
<dbReference type="PANTHER" id="PTHR47053:SF1">
    <property type="entry name" value="MUREIN DD-ENDOPEPTIDASE MEPH-RELATED"/>
    <property type="match status" value="1"/>
</dbReference>
<evidence type="ECO:0000256" key="1">
    <source>
        <dbReference type="ARBA" id="ARBA00007074"/>
    </source>
</evidence>
<dbReference type="SUPFAM" id="SSF54001">
    <property type="entry name" value="Cysteine proteinases"/>
    <property type="match status" value="1"/>
</dbReference>
<comment type="similarity">
    <text evidence="1">Belongs to the peptidase C40 family.</text>
</comment>
<dbReference type="InterPro" id="IPR051202">
    <property type="entry name" value="Peptidase_C40"/>
</dbReference>
<keyword evidence="7" id="KW-1185">Reference proteome</keyword>
<dbReference type="RefSeq" id="WP_051724993.1">
    <property type="nucleotide sequence ID" value="NZ_JBHEZZ010000001.1"/>
</dbReference>
<dbReference type="EMBL" id="JBHEZZ010000001">
    <property type="protein sequence ID" value="MFC1400304.1"/>
    <property type="molecule type" value="Genomic_DNA"/>
</dbReference>
<keyword evidence="2" id="KW-0645">Protease</keyword>
<dbReference type="InterPro" id="IPR000064">
    <property type="entry name" value="NLP_P60_dom"/>
</dbReference>
<protein>
    <submittedName>
        <fullName evidence="6">C40 family peptidase</fullName>
    </submittedName>
</protein>
<feature type="domain" description="NlpC/P60" evidence="5">
    <location>
        <begin position="171"/>
        <end position="293"/>
    </location>
</feature>
<evidence type="ECO:0000256" key="4">
    <source>
        <dbReference type="ARBA" id="ARBA00022807"/>
    </source>
</evidence>
<accession>A0ABV6UFT7</accession>
<dbReference type="Pfam" id="PF00877">
    <property type="entry name" value="NLPC_P60"/>
    <property type="match status" value="1"/>
</dbReference>
<gene>
    <name evidence="6" type="ORF">ACEZDJ_03265</name>
</gene>
<evidence type="ECO:0000313" key="6">
    <source>
        <dbReference type="EMBL" id="MFC1400304.1"/>
    </source>
</evidence>
<evidence type="ECO:0000256" key="3">
    <source>
        <dbReference type="ARBA" id="ARBA00022801"/>
    </source>
</evidence>
<dbReference type="PROSITE" id="PS51935">
    <property type="entry name" value="NLPC_P60"/>
    <property type="match status" value="1"/>
</dbReference>
<proteinExistence type="inferred from homology"/>
<reference evidence="6 7" key="1">
    <citation type="submission" date="2024-09" db="EMBL/GenBank/DDBJ databases">
        <authorList>
            <person name="Lee S.D."/>
        </authorList>
    </citation>
    <scope>NUCLEOTIDE SEQUENCE [LARGE SCALE GENOMIC DNA]</scope>
    <source>
        <strain evidence="6 7">N1-5</strain>
    </source>
</reference>
<dbReference type="Gene3D" id="3.90.1720.10">
    <property type="entry name" value="endopeptidase domain like (from Nostoc punctiforme)"/>
    <property type="match status" value="1"/>
</dbReference>
<dbReference type="Proteomes" id="UP001592528">
    <property type="component" value="Unassembled WGS sequence"/>
</dbReference>
<evidence type="ECO:0000313" key="7">
    <source>
        <dbReference type="Proteomes" id="UP001592528"/>
    </source>
</evidence>
<evidence type="ECO:0000256" key="2">
    <source>
        <dbReference type="ARBA" id="ARBA00022670"/>
    </source>
</evidence>
<dbReference type="InterPro" id="IPR038765">
    <property type="entry name" value="Papain-like_cys_pep_sf"/>
</dbReference>
<dbReference type="PANTHER" id="PTHR47053">
    <property type="entry name" value="MUREIN DD-ENDOPEPTIDASE MEPH-RELATED"/>
    <property type="match status" value="1"/>
</dbReference>
<keyword evidence="3" id="KW-0378">Hydrolase</keyword>
<organism evidence="6 7">
    <name type="scientific">Streptacidiphilus cavernicola</name>
    <dbReference type="NCBI Taxonomy" id="3342716"/>
    <lineage>
        <taxon>Bacteria</taxon>
        <taxon>Bacillati</taxon>
        <taxon>Actinomycetota</taxon>
        <taxon>Actinomycetes</taxon>
        <taxon>Kitasatosporales</taxon>
        <taxon>Streptomycetaceae</taxon>
        <taxon>Streptacidiphilus</taxon>
    </lineage>
</organism>